<evidence type="ECO:0000313" key="4">
    <source>
        <dbReference type="Proteomes" id="UP000036061"/>
    </source>
</evidence>
<dbReference type="SMART" id="SM00418">
    <property type="entry name" value="HTH_ARSR"/>
    <property type="match status" value="1"/>
</dbReference>
<dbReference type="Proteomes" id="UP000036061">
    <property type="component" value="Chromosome"/>
</dbReference>
<protein>
    <submittedName>
        <fullName evidence="3">ArsR family transcriptional regulator</fullName>
    </submittedName>
</protein>
<gene>
    <name evidence="3" type="ORF">AB432_022030</name>
</gene>
<reference evidence="3 4" key="1">
    <citation type="journal article" date="2015" name="Genome Announc.">
        <title>Draft Genome Sequence of Brevibacillus brevis DZQ7, a Plant Growth-Promoting Rhizobacterium with Broad-Spectrum Antimicrobial Activity.</title>
        <authorList>
            <person name="Hou Q."/>
            <person name="Wang C."/>
            <person name="Hou X."/>
            <person name="Xia Z."/>
            <person name="Ye J."/>
            <person name="Liu K."/>
            <person name="Liu H."/>
            <person name="Wang J."/>
            <person name="Guo H."/>
            <person name="Yu X."/>
            <person name="Yang Y."/>
            <person name="Du B."/>
            <person name="Ding Y."/>
        </authorList>
    </citation>
    <scope>NUCLEOTIDE SEQUENCE [LARGE SCALE GENOMIC DNA]</scope>
    <source>
        <strain evidence="3 4">DZQ7</strain>
    </source>
</reference>
<feature type="domain" description="HTH arsR-type" evidence="2">
    <location>
        <begin position="13"/>
        <end position="92"/>
    </location>
</feature>
<dbReference type="GO" id="GO:0003677">
    <property type="term" value="F:DNA binding"/>
    <property type="evidence" value="ECO:0007669"/>
    <property type="project" value="UniProtKB-KW"/>
</dbReference>
<accession>A0A2Z4MM49</accession>
<dbReference type="AlphaFoldDB" id="A0A2Z4MM49"/>
<proteinExistence type="predicted"/>
<dbReference type="EMBL" id="CP030117">
    <property type="protein sequence ID" value="AWX57550.1"/>
    <property type="molecule type" value="Genomic_DNA"/>
</dbReference>
<keyword evidence="1" id="KW-0238">DNA-binding</keyword>
<dbReference type="PANTHER" id="PTHR38600">
    <property type="entry name" value="TRANSCRIPTIONAL REGULATORY PROTEIN"/>
    <property type="match status" value="1"/>
</dbReference>
<dbReference type="CDD" id="cd00090">
    <property type="entry name" value="HTH_ARSR"/>
    <property type="match status" value="1"/>
</dbReference>
<dbReference type="GO" id="GO:0003700">
    <property type="term" value="F:DNA-binding transcription factor activity"/>
    <property type="evidence" value="ECO:0007669"/>
    <property type="project" value="InterPro"/>
</dbReference>
<dbReference type="InterPro" id="IPR036390">
    <property type="entry name" value="WH_DNA-bd_sf"/>
</dbReference>
<dbReference type="RefSeq" id="WP_048034097.1">
    <property type="nucleotide sequence ID" value="NZ_CP030117.1"/>
</dbReference>
<dbReference type="InterPro" id="IPR036388">
    <property type="entry name" value="WH-like_DNA-bd_sf"/>
</dbReference>
<evidence type="ECO:0000256" key="1">
    <source>
        <dbReference type="ARBA" id="ARBA00023125"/>
    </source>
</evidence>
<name>A0A2Z4MM49_BREBE</name>
<sequence length="202" mass="23366">MEQKSIFIIENYDQLKVISDPLRTKMLMRLVEKPHTGQQLSQLFGLSRAKILYHLRELEKHGIIQLVKKEEKGGNILKYYQAVARGFIPADHLLTYTESKEATRQSYVEVLQRAKTRALSAPEKAFALTSTEVEKWPRISLQSEVRVSEKAFVSFLQKYRSLLHELQQSSLDDPSSQQDYYLMITGFQIDEPLFKKDGQASI</sequence>
<organism evidence="3 4">
    <name type="scientific">Brevibacillus brevis</name>
    <name type="common">Bacillus brevis</name>
    <dbReference type="NCBI Taxonomy" id="1393"/>
    <lineage>
        <taxon>Bacteria</taxon>
        <taxon>Bacillati</taxon>
        <taxon>Bacillota</taxon>
        <taxon>Bacilli</taxon>
        <taxon>Bacillales</taxon>
        <taxon>Paenibacillaceae</taxon>
        <taxon>Brevibacillus</taxon>
    </lineage>
</organism>
<dbReference type="InterPro" id="IPR011991">
    <property type="entry name" value="ArsR-like_HTH"/>
</dbReference>
<dbReference type="Pfam" id="PF01022">
    <property type="entry name" value="HTH_5"/>
    <property type="match status" value="1"/>
</dbReference>
<dbReference type="SUPFAM" id="SSF46785">
    <property type="entry name" value="Winged helix' DNA-binding domain"/>
    <property type="match status" value="1"/>
</dbReference>
<evidence type="ECO:0000313" key="3">
    <source>
        <dbReference type="EMBL" id="AWX57550.1"/>
    </source>
</evidence>
<dbReference type="Gene3D" id="1.10.10.10">
    <property type="entry name" value="Winged helix-like DNA-binding domain superfamily/Winged helix DNA-binding domain"/>
    <property type="match status" value="1"/>
</dbReference>
<dbReference type="PANTHER" id="PTHR38600:SF2">
    <property type="entry name" value="SLL0088 PROTEIN"/>
    <property type="match status" value="1"/>
</dbReference>
<evidence type="ECO:0000259" key="2">
    <source>
        <dbReference type="SMART" id="SM00418"/>
    </source>
</evidence>
<dbReference type="InterPro" id="IPR001845">
    <property type="entry name" value="HTH_ArsR_DNA-bd_dom"/>
</dbReference>